<dbReference type="PANTHER" id="PTHR22648:SF0">
    <property type="entry name" value="TRANSCRIPTION TERMINATION_ANTITERMINATION PROTEIN NUSA"/>
    <property type="match status" value="1"/>
</dbReference>
<evidence type="ECO:0000259" key="10">
    <source>
        <dbReference type="SMART" id="SM00322"/>
    </source>
</evidence>
<dbReference type="SUPFAM" id="SSF69705">
    <property type="entry name" value="Transcription factor NusA, N-terminal domain"/>
    <property type="match status" value="1"/>
</dbReference>
<feature type="compositionally biased region" description="Polar residues" evidence="8">
    <location>
        <begin position="396"/>
        <end position="419"/>
    </location>
</feature>
<accession>A0A2M7XH89</accession>
<dbReference type="GO" id="GO:0031564">
    <property type="term" value="P:transcription antitermination"/>
    <property type="evidence" value="ECO:0007669"/>
    <property type="project" value="UniProtKB-UniRule"/>
</dbReference>
<evidence type="ECO:0000256" key="2">
    <source>
        <dbReference type="ARBA" id="ARBA00022490"/>
    </source>
</evidence>
<dbReference type="InterPro" id="IPR003029">
    <property type="entry name" value="S1_domain"/>
</dbReference>
<comment type="subunit">
    <text evidence="7">Monomer. Binds directly to the core enzyme of the DNA-dependent RNA polymerase and to nascent RNA.</text>
</comment>
<dbReference type="InterPro" id="IPR058582">
    <property type="entry name" value="KH_NusA_2nd"/>
</dbReference>
<dbReference type="EMBL" id="PFWS01000041">
    <property type="protein sequence ID" value="PJA47215.1"/>
    <property type="molecule type" value="Genomic_DNA"/>
</dbReference>
<keyword evidence="6 7" id="KW-0804">Transcription</keyword>
<dbReference type="InterPro" id="IPR025249">
    <property type="entry name" value="TF_NusA_KH_1st"/>
</dbReference>
<dbReference type="CDD" id="cd22529">
    <property type="entry name" value="KH-II_NusA_rpt2"/>
    <property type="match status" value="1"/>
</dbReference>
<keyword evidence="5 7" id="KW-0805">Transcription regulation</keyword>
<dbReference type="Pfam" id="PF00575">
    <property type="entry name" value="S1"/>
    <property type="match status" value="1"/>
</dbReference>
<dbReference type="Gene3D" id="3.30.300.20">
    <property type="match status" value="2"/>
</dbReference>
<dbReference type="HAMAP" id="MF_00945_B">
    <property type="entry name" value="NusA_B"/>
    <property type="match status" value="1"/>
</dbReference>
<dbReference type="FunFam" id="3.30.300.20:FF:000005">
    <property type="entry name" value="Transcription termination/antitermination protein NusA"/>
    <property type="match status" value="1"/>
</dbReference>
<evidence type="ECO:0000256" key="1">
    <source>
        <dbReference type="ARBA" id="ARBA00022472"/>
    </source>
</evidence>
<dbReference type="SUPFAM" id="SSF50249">
    <property type="entry name" value="Nucleic acid-binding proteins"/>
    <property type="match status" value="1"/>
</dbReference>
<dbReference type="InterPro" id="IPR036555">
    <property type="entry name" value="NusA_N_sf"/>
</dbReference>
<keyword evidence="1 7" id="KW-0806">Transcription termination</keyword>
<protein>
    <recommendedName>
        <fullName evidence="7">Transcription termination/antitermination protein NusA</fullName>
    </recommendedName>
</protein>
<evidence type="ECO:0000256" key="5">
    <source>
        <dbReference type="ARBA" id="ARBA00023015"/>
    </source>
</evidence>
<gene>
    <name evidence="7 11" type="primary">nusA</name>
    <name evidence="11" type="ORF">CO172_02640</name>
</gene>
<feature type="domain" description="K Homology" evidence="10">
    <location>
        <begin position="281"/>
        <end position="356"/>
    </location>
</feature>
<dbReference type="InterPro" id="IPR030842">
    <property type="entry name" value="TF_NusA_bacterial"/>
</dbReference>
<dbReference type="Gene3D" id="3.30.1480.10">
    <property type="entry name" value="NusA, N-terminal domain"/>
    <property type="match status" value="1"/>
</dbReference>
<feature type="domain" description="K Homology" evidence="10">
    <location>
        <begin position="357"/>
        <end position="410"/>
    </location>
</feature>
<evidence type="ECO:0000256" key="7">
    <source>
        <dbReference type="HAMAP-Rule" id="MF_00945"/>
    </source>
</evidence>
<dbReference type="InterPro" id="IPR004087">
    <property type="entry name" value="KH_dom"/>
</dbReference>
<evidence type="ECO:0000256" key="6">
    <source>
        <dbReference type="ARBA" id="ARBA00023163"/>
    </source>
</evidence>
<dbReference type="Gene3D" id="2.40.50.140">
    <property type="entry name" value="Nucleic acid-binding proteins"/>
    <property type="match status" value="1"/>
</dbReference>
<dbReference type="NCBIfam" id="TIGR01953">
    <property type="entry name" value="NusA"/>
    <property type="match status" value="1"/>
</dbReference>
<dbReference type="SMART" id="SM00322">
    <property type="entry name" value="KH"/>
    <property type="match status" value="2"/>
</dbReference>
<dbReference type="FunFam" id="3.30.300.20:FF:000002">
    <property type="entry name" value="Transcription termination/antitermination protein NusA"/>
    <property type="match status" value="1"/>
</dbReference>
<keyword evidence="3 7" id="KW-0889">Transcription antitermination</keyword>
<keyword evidence="4 7" id="KW-0694">RNA-binding</keyword>
<evidence type="ECO:0000313" key="11">
    <source>
        <dbReference type="EMBL" id="PJA47215.1"/>
    </source>
</evidence>
<dbReference type="InterPro" id="IPR012340">
    <property type="entry name" value="NA-bd_OB-fold"/>
</dbReference>
<dbReference type="Pfam" id="PF08529">
    <property type="entry name" value="NusA_N"/>
    <property type="match status" value="1"/>
</dbReference>
<dbReference type="AlphaFoldDB" id="A0A2M7XH89"/>
<dbReference type="InterPro" id="IPR015946">
    <property type="entry name" value="KH_dom-like_a/b"/>
</dbReference>
<comment type="function">
    <text evidence="7">Participates in both transcription termination and antitermination.</text>
</comment>
<dbReference type="GO" id="GO:0003723">
    <property type="term" value="F:RNA binding"/>
    <property type="evidence" value="ECO:0007669"/>
    <property type="project" value="UniProtKB-UniRule"/>
</dbReference>
<dbReference type="PANTHER" id="PTHR22648">
    <property type="entry name" value="TRANSCRIPTION TERMINATION FACTOR NUSA"/>
    <property type="match status" value="1"/>
</dbReference>
<comment type="similarity">
    <text evidence="7">Belongs to the NusA family.</text>
</comment>
<evidence type="ECO:0000259" key="9">
    <source>
        <dbReference type="SMART" id="SM00316"/>
    </source>
</evidence>
<organism evidence="11 12">
    <name type="scientific">Candidatus Uhrbacteria bacterium CG_4_9_14_3_um_filter_36_7</name>
    <dbReference type="NCBI Taxonomy" id="1975033"/>
    <lineage>
        <taxon>Bacteria</taxon>
        <taxon>Candidatus Uhriibacteriota</taxon>
    </lineage>
</organism>
<evidence type="ECO:0000313" key="12">
    <source>
        <dbReference type="Proteomes" id="UP000229749"/>
    </source>
</evidence>
<dbReference type="SMART" id="SM00316">
    <property type="entry name" value="S1"/>
    <property type="match status" value="1"/>
</dbReference>
<dbReference type="PROSITE" id="PS50084">
    <property type="entry name" value="KH_TYPE_1"/>
    <property type="match status" value="1"/>
</dbReference>
<comment type="caution">
    <text evidence="11">The sequence shown here is derived from an EMBL/GenBank/DDBJ whole genome shotgun (WGS) entry which is preliminary data.</text>
</comment>
<feature type="domain" description="S1 motif" evidence="9">
    <location>
        <begin position="185"/>
        <end position="251"/>
    </location>
</feature>
<sequence length="419" mass="46869">MSSPIEQAIRQVCEEKGLSYEAVIATIEAALASAYRKDYGDKEKPQNIEVNFNPATGETHAFDVKTVVEDMDLDELRRLEEERRLKMEALAVDLAQARERGEDVSALSVESEDEPLVRFNPKNEIMLAQAKEIKPDAAVGDVIRTELPEPSGGFGRMAAMTAKQVITQRLREAEREVIFHEFKEKEGQIIQVTVQRHEGGVVFADVGRVTGLLRLEDQIPNERYHPGDRLTVYVRQVSLTSRGPEILLSRTASELLVRIFEMEIPEITDGNIIIKGISREPGARSKVAVYTENENIDPIGACIGQRGTRIQTIIMMIGGEKIDMIEWKQDPSEYIRHALSPAKIQEVIIREDEHVAYVKVNSDQLSLAIGKGGQNVRLAARLTGWKININEGEAVSEQTEAEQTIENKQAESSTNENIE</sequence>
<dbReference type="GO" id="GO:0003700">
    <property type="term" value="F:DNA-binding transcription factor activity"/>
    <property type="evidence" value="ECO:0007669"/>
    <property type="project" value="InterPro"/>
</dbReference>
<keyword evidence="2 7" id="KW-0963">Cytoplasm</keyword>
<dbReference type="Pfam" id="PF26594">
    <property type="entry name" value="KH_NusA_2nd"/>
    <property type="match status" value="1"/>
</dbReference>
<dbReference type="InterPro" id="IPR013735">
    <property type="entry name" value="TF_NusA_N"/>
</dbReference>
<evidence type="ECO:0000256" key="3">
    <source>
        <dbReference type="ARBA" id="ARBA00022814"/>
    </source>
</evidence>
<dbReference type="CDD" id="cd04455">
    <property type="entry name" value="S1_NusA"/>
    <property type="match status" value="1"/>
</dbReference>
<dbReference type="SUPFAM" id="SSF54814">
    <property type="entry name" value="Prokaryotic type KH domain (KH-domain type II)"/>
    <property type="match status" value="2"/>
</dbReference>
<dbReference type="InterPro" id="IPR009019">
    <property type="entry name" value="KH_sf_prok-type"/>
</dbReference>
<comment type="subcellular location">
    <subcellularLocation>
        <location evidence="7">Cytoplasm</location>
    </subcellularLocation>
</comment>
<dbReference type="Pfam" id="PF13184">
    <property type="entry name" value="KH_NusA_1st"/>
    <property type="match status" value="1"/>
</dbReference>
<name>A0A2M7XH89_9BACT</name>
<feature type="region of interest" description="Disordered" evidence="8">
    <location>
        <begin position="395"/>
        <end position="419"/>
    </location>
</feature>
<dbReference type="GO" id="GO:0006353">
    <property type="term" value="P:DNA-templated transcription termination"/>
    <property type="evidence" value="ECO:0007669"/>
    <property type="project" value="UniProtKB-UniRule"/>
</dbReference>
<dbReference type="GO" id="GO:0005829">
    <property type="term" value="C:cytosol"/>
    <property type="evidence" value="ECO:0007669"/>
    <property type="project" value="TreeGrafter"/>
</dbReference>
<evidence type="ECO:0000256" key="4">
    <source>
        <dbReference type="ARBA" id="ARBA00022884"/>
    </source>
</evidence>
<evidence type="ECO:0000256" key="8">
    <source>
        <dbReference type="SAM" id="MobiDB-lite"/>
    </source>
</evidence>
<dbReference type="Proteomes" id="UP000229749">
    <property type="component" value="Unassembled WGS sequence"/>
</dbReference>
<proteinExistence type="inferred from homology"/>
<reference evidence="12" key="1">
    <citation type="submission" date="2017-09" db="EMBL/GenBank/DDBJ databases">
        <title>Depth-based differentiation of microbial function through sediment-hosted aquifers and enrichment of novel symbionts in the deep terrestrial subsurface.</title>
        <authorList>
            <person name="Probst A.J."/>
            <person name="Ladd B."/>
            <person name="Jarett J.K."/>
            <person name="Geller-Mcgrath D.E."/>
            <person name="Sieber C.M.K."/>
            <person name="Emerson J.B."/>
            <person name="Anantharaman K."/>
            <person name="Thomas B.C."/>
            <person name="Malmstrom R."/>
            <person name="Stieglmeier M."/>
            <person name="Klingl A."/>
            <person name="Woyke T."/>
            <person name="Ryan C.M."/>
            <person name="Banfield J.F."/>
        </authorList>
    </citation>
    <scope>NUCLEOTIDE SEQUENCE [LARGE SCALE GENOMIC DNA]</scope>
</reference>
<dbReference type="CDD" id="cd02134">
    <property type="entry name" value="KH-II_NusA_rpt1"/>
    <property type="match status" value="1"/>
</dbReference>
<dbReference type="InterPro" id="IPR010213">
    <property type="entry name" value="TF_NusA"/>
</dbReference>